<protein>
    <recommendedName>
        <fullName evidence="7">Fe2OG dioxygenase domain-containing protein</fullName>
    </recommendedName>
</protein>
<evidence type="ECO:0000313" key="8">
    <source>
        <dbReference type="EMBL" id="KAJ7203498.1"/>
    </source>
</evidence>
<dbReference type="GO" id="GO:0051213">
    <property type="term" value="F:dioxygenase activity"/>
    <property type="evidence" value="ECO:0007669"/>
    <property type="project" value="UniProtKB-KW"/>
</dbReference>
<dbReference type="InterPro" id="IPR005123">
    <property type="entry name" value="Oxoglu/Fe-dep_dioxygenase_dom"/>
</dbReference>
<dbReference type="EMBL" id="JARJCW010000050">
    <property type="protein sequence ID" value="KAJ7203498.1"/>
    <property type="molecule type" value="Genomic_DNA"/>
</dbReference>
<dbReference type="GO" id="GO:0005506">
    <property type="term" value="F:iron ion binding"/>
    <property type="evidence" value="ECO:0007669"/>
    <property type="project" value="InterPro"/>
</dbReference>
<evidence type="ECO:0000256" key="3">
    <source>
        <dbReference type="ARBA" id="ARBA00022964"/>
    </source>
</evidence>
<dbReference type="PANTHER" id="PTHR33099">
    <property type="entry name" value="FE2OG DIOXYGENASE DOMAIN-CONTAINING PROTEIN"/>
    <property type="match status" value="1"/>
</dbReference>
<dbReference type="InterPro" id="IPR044862">
    <property type="entry name" value="Pro_4_hyd_alph_FE2OG_OXY"/>
</dbReference>
<dbReference type="SMART" id="SM00702">
    <property type="entry name" value="P4Hc"/>
    <property type="match status" value="1"/>
</dbReference>
<evidence type="ECO:0000313" key="9">
    <source>
        <dbReference type="Proteomes" id="UP001219525"/>
    </source>
</evidence>
<keyword evidence="2" id="KW-0479">Metal-binding</keyword>
<keyword evidence="9" id="KW-1185">Reference proteome</keyword>
<feature type="domain" description="Fe2OG dioxygenase" evidence="7">
    <location>
        <begin position="123"/>
        <end position="231"/>
    </location>
</feature>
<dbReference type="GO" id="GO:0031418">
    <property type="term" value="F:L-ascorbic acid binding"/>
    <property type="evidence" value="ECO:0007669"/>
    <property type="project" value="InterPro"/>
</dbReference>
<sequence>MSQSVKDPFQTLQAALDGDVAYTCGVQPIKAEDLCVYYKLKTGPGHEKNARSINLDVEVSEEELEQLAAACDPAPFGLDDKDVLDEKVRKAGKIDVENFVARFDVSAAGIVDAITPQILSGEKSNSVLRAEMYKLNVYGPGCFFKPHQDTPRAQNMIGSLVIFFPTAHEGGELVLTHGEDKFTFDSAAELVNHKSGPAVAYIAFFSDVKHEVLPVRSGHRVTLTYNLFVDHAESGALTLPHVVPTPVEREFESGLVSLLDDRTFLPKGGFLGFGLAYKYPMPTLDECQLPPMLHLLKGRDARIRTAATRLGLPVHAKIVYDAGSWGDEDITVLMDHPVDADEHSEDMDEEEIAQITGEGVKIREELRRKQAGPDSGAETVHEAAHSSREETDAHSDSDSDSGAKTVHWVTPANEMMSIHTPSGSYFGNNGGVDYIYGNVALFVEVPAVGDGVRAKYL</sequence>
<feature type="region of interest" description="Disordered" evidence="6">
    <location>
        <begin position="368"/>
        <end position="404"/>
    </location>
</feature>
<accession>A0AAD6V7Y4</accession>
<feature type="compositionally biased region" description="Basic and acidic residues" evidence="6">
    <location>
        <begin position="379"/>
        <end position="397"/>
    </location>
</feature>
<keyword evidence="4" id="KW-0560">Oxidoreductase</keyword>
<proteinExistence type="predicted"/>
<evidence type="ECO:0000256" key="6">
    <source>
        <dbReference type="SAM" id="MobiDB-lite"/>
    </source>
</evidence>
<dbReference type="InterPro" id="IPR006620">
    <property type="entry name" value="Pro_4_hyd_alph"/>
</dbReference>
<dbReference type="AlphaFoldDB" id="A0AAD6V7Y4"/>
<dbReference type="Gene3D" id="2.60.120.620">
    <property type="entry name" value="q2cbj1_9rhob like domain"/>
    <property type="match status" value="1"/>
</dbReference>
<dbReference type="Pfam" id="PF13640">
    <property type="entry name" value="2OG-FeII_Oxy_3"/>
    <property type="match status" value="1"/>
</dbReference>
<dbReference type="PROSITE" id="PS51471">
    <property type="entry name" value="FE2OG_OXY"/>
    <property type="match status" value="1"/>
</dbReference>
<gene>
    <name evidence="8" type="ORF">GGX14DRAFT_461354</name>
</gene>
<evidence type="ECO:0000256" key="1">
    <source>
        <dbReference type="ARBA" id="ARBA00001961"/>
    </source>
</evidence>
<evidence type="ECO:0000256" key="2">
    <source>
        <dbReference type="ARBA" id="ARBA00022723"/>
    </source>
</evidence>
<dbReference type="GO" id="GO:0016705">
    <property type="term" value="F:oxidoreductase activity, acting on paired donors, with incorporation or reduction of molecular oxygen"/>
    <property type="evidence" value="ECO:0007669"/>
    <property type="project" value="InterPro"/>
</dbReference>
<reference evidence="8" key="1">
    <citation type="submission" date="2023-03" db="EMBL/GenBank/DDBJ databases">
        <title>Massive genome expansion in bonnet fungi (Mycena s.s.) driven by repeated elements and novel gene families across ecological guilds.</title>
        <authorList>
            <consortium name="Lawrence Berkeley National Laboratory"/>
            <person name="Harder C.B."/>
            <person name="Miyauchi S."/>
            <person name="Viragh M."/>
            <person name="Kuo A."/>
            <person name="Thoen E."/>
            <person name="Andreopoulos B."/>
            <person name="Lu D."/>
            <person name="Skrede I."/>
            <person name="Drula E."/>
            <person name="Henrissat B."/>
            <person name="Morin E."/>
            <person name="Kohler A."/>
            <person name="Barry K."/>
            <person name="LaButti K."/>
            <person name="Morin E."/>
            <person name="Salamov A."/>
            <person name="Lipzen A."/>
            <person name="Mereny Z."/>
            <person name="Hegedus B."/>
            <person name="Baldrian P."/>
            <person name="Stursova M."/>
            <person name="Weitz H."/>
            <person name="Taylor A."/>
            <person name="Grigoriev I.V."/>
            <person name="Nagy L.G."/>
            <person name="Martin F."/>
            <person name="Kauserud H."/>
        </authorList>
    </citation>
    <scope>NUCLEOTIDE SEQUENCE</scope>
    <source>
        <strain evidence="8">9144</strain>
    </source>
</reference>
<dbReference type="Proteomes" id="UP001219525">
    <property type="component" value="Unassembled WGS sequence"/>
</dbReference>
<dbReference type="PANTHER" id="PTHR33099:SF14">
    <property type="entry name" value="PROLYL 4-HYDROXYLASE ALPHA SUBUNIT FE(2+) 2OG DIOXYGENASE DOMAIN-CONTAINING PROTEIN"/>
    <property type="match status" value="1"/>
</dbReference>
<organism evidence="8 9">
    <name type="scientific">Mycena pura</name>
    <dbReference type="NCBI Taxonomy" id="153505"/>
    <lineage>
        <taxon>Eukaryota</taxon>
        <taxon>Fungi</taxon>
        <taxon>Dikarya</taxon>
        <taxon>Basidiomycota</taxon>
        <taxon>Agaricomycotina</taxon>
        <taxon>Agaricomycetes</taxon>
        <taxon>Agaricomycetidae</taxon>
        <taxon>Agaricales</taxon>
        <taxon>Marasmiineae</taxon>
        <taxon>Mycenaceae</taxon>
        <taxon>Mycena</taxon>
    </lineage>
</organism>
<evidence type="ECO:0000259" key="7">
    <source>
        <dbReference type="PROSITE" id="PS51471"/>
    </source>
</evidence>
<keyword evidence="5" id="KW-0408">Iron</keyword>
<comment type="cofactor">
    <cofactor evidence="1">
        <name>L-ascorbate</name>
        <dbReference type="ChEBI" id="CHEBI:38290"/>
    </cofactor>
</comment>
<comment type="caution">
    <text evidence="8">The sequence shown here is derived from an EMBL/GenBank/DDBJ whole genome shotgun (WGS) entry which is preliminary data.</text>
</comment>
<evidence type="ECO:0000256" key="5">
    <source>
        <dbReference type="ARBA" id="ARBA00023004"/>
    </source>
</evidence>
<keyword evidence="3" id="KW-0223">Dioxygenase</keyword>
<evidence type="ECO:0000256" key="4">
    <source>
        <dbReference type="ARBA" id="ARBA00023002"/>
    </source>
</evidence>
<name>A0AAD6V7Y4_9AGAR</name>